<dbReference type="EMBL" id="OX459967">
    <property type="protein sequence ID" value="CAI9171899.1"/>
    <property type="molecule type" value="Genomic_DNA"/>
</dbReference>
<organism evidence="2 3">
    <name type="scientific">Rangifer tarandus platyrhynchus</name>
    <name type="common">Svalbard reindeer</name>
    <dbReference type="NCBI Taxonomy" id="3082113"/>
    <lineage>
        <taxon>Eukaryota</taxon>
        <taxon>Metazoa</taxon>
        <taxon>Chordata</taxon>
        <taxon>Craniata</taxon>
        <taxon>Vertebrata</taxon>
        <taxon>Euteleostomi</taxon>
        <taxon>Mammalia</taxon>
        <taxon>Eutheria</taxon>
        <taxon>Laurasiatheria</taxon>
        <taxon>Artiodactyla</taxon>
        <taxon>Ruminantia</taxon>
        <taxon>Pecora</taxon>
        <taxon>Cervidae</taxon>
        <taxon>Odocoileinae</taxon>
        <taxon>Rangifer</taxon>
    </lineage>
</organism>
<feature type="region of interest" description="Disordered" evidence="1">
    <location>
        <begin position="113"/>
        <end position="169"/>
    </location>
</feature>
<evidence type="ECO:0000256" key="1">
    <source>
        <dbReference type="SAM" id="MobiDB-lite"/>
    </source>
</evidence>
<accession>A0ABN8ZJ85</accession>
<proteinExistence type="predicted"/>
<sequence length="193" mass="21042">MFFSVLERERTIMQRPGRLLFLNSLERCGARGRGLRGHSWARMLLPILLAQFLRREFDVQYSSGCGWSGAVLLAPWESGNLSPGGPVGKNGSSELGRSLSAMRRNTEQGRIAEFPREGPAPRTRGGLALGPRGPASSLPWMPRTLRSSSTADPPGALPAQFSAFTPRDPSFLSLRPLPTRFRSPLPHLAPAAL</sequence>
<name>A0ABN8ZJ85_RANTA</name>
<protein>
    <submittedName>
        <fullName evidence="2">Uncharacterized protein</fullName>
    </submittedName>
</protein>
<reference evidence="2" key="1">
    <citation type="submission" date="2023-04" db="EMBL/GenBank/DDBJ databases">
        <authorList>
            <consortium name="ELIXIR-Norway"/>
        </authorList>
    </citation>
    <scope>NUCLEOTIDE SEQUENCE [LARGE SCALE GENOMIC DNA]</scope>
</reference>
<evidence type="ECO:0000313" key="3">
    <source>
        <dbReference type="Proteomes" id="UP001176941"/>
    </source>
</evidence>
<gene>
    <name evidence="2" type="ORF">MRATA1EN1_LOCUS20861</name>
</gene>
<dbReference type="Proteomes" id="UP001176941">
    <property type="component" value="Chromosome 31"/>
</dbReference>
<keyword evidence="3" id="KW-1185">Reference proteome</keyword>
<evidence type="ECO:0000313" key="2">
    <source>
        <dbReference type="EMBL" id="CAI9171899.1"/>
    </source>
</evidence>